<sequence>MNRYAHAIFCDDVRQELGEKMSLMGVYSGDLVAEPLPGTLPKLCAVITLVTPRSDQFRTISIAGSFLGDIVFKMELGEEDLAHMVSLAPPPSPDSKAHYIQLMALLSPFQISGPGRLEIEVIADGERLDCAGLNIKRPA</sequence>
<proteinExistence type="predicted"/>
<dbReference type="AlphaFoldDB" id="A0A7X3F0Z0"/>
<protein>
    <submittedName>
        <fullName evidence="1">Uncharacterized protein</fullName>
    </submittedName>
</protein>
<evidence type="ECO:0000313" key="2">
    <source>
        <dbReference type="Proteomes" id="UP000440965"/>
    </source>
</evidence>
<dbReference type="Pfam" id="PF22091">
    <property type="entry name" value="DUF6941"/>
    <property type="match status" value="1"/>
</dbReference>
<dbReference type="RefSeq" id="WP_152906065.1">
    <property type="nucleotide sequence ID" value="NZ_JBFUNT010000002.1"/>
</dbReference>
<accession>A0A7X3F0Z0</accession>
<comment type="caution">
    <text evidence="1">The sequence shown here is derived from an EMBL/GenBank/DDBJ whole genome shotgun (WGS) entry which is preliminary data.</text>
</comment>
<reference evidence="1 2" key="1">
    <citation type="submission" date="2019-10" db="EMBL/GenBank/DDBJ databases">
        <title>XDR Pseudomonas monteilii producing IMP-16 from LCR.</title>
        <authorList>
            <person name="Ballaben A."/>
            <person name="Doi Y."/>
        </authorList>
    </citation>
    <scope>NUCLEOTIDE SEQUENCE [LARGE SCALE GENOMIC DNA]</scope>
    <source>
        <strain evidence="1 2">597/14</strain>
    </source>
</reference>
<dbReference type="InterPro" id="IPR054221">
    <property type="entry name" value="DUF6941"/>
</dbReference>
<evidence type="ECO:0000313" key="1">
    <source>
        <dbReference type="EMBL" id="MVF49443.1"/>
    </source>
</evidence>
<dbReference type="Proteomes" id="UP000440965">
    <property type="component" value="Unassembled WGS sequence"/>
</dbReference>
<name>A0A7X3F0Z0_9PSED</name>
<gene>
    <name evidence="1" type="ORF">F9Z43_08945</name>
</gene>
<organism evidence="1 2">
    <name type="scientific">Pseudomonas monteilii</name>
    <dbReference type="NCBI Taxonomy" id="76759"/>
    <lineage>
        <taxon>Bacteria</taxon>
        <taxon>Pseudomonadati</taxon>
        <taxon>Pseudomonadota</taxon>
        <taxon>Gammaproteobacteria</taxon>
        <taxon>Pseudomonadales</taxon>
        <taxon>Pseudomonadaceae</taxon>
        <taxon>Pseudomonas</taxon>
    </lineage>
</organism>
<dbReference type="EMBL" id="WEIK01000006">
    <property type="protein sequence ID" value="MVF49443.1"/>
    <property type="molecule type" value="Genomic_DNA"/>
</dbReference>